<evidence type="ECO:0000313" key="2">
    <source>
        <dbReference type="Proteomes" id="UP000317318"/>
    </source>
</evidence>
<protein>
    <submittedName>
        <fullName evidence="1">Uncharacterized protein</fullName>
    </submittedName>
</protein>
<evidence type="ECO:0000313" key="1">
    <source>
        <dbReference type="EMBL" id="QDT39335.1"/>
    </source>
</evidence>
<reference evidence="1 2" key="1">
    <citation type="submission" date="2019-02" db="EMBL/GenBank/DDBJ databases">
        <title>Deep-cultivation of Planctomycetes and their phenomic and genomic characterization uncovers novel biology.</title>
        <authorList>
            <person name="Wiegand S."/>
            <person name="Jogler M."/>
            <person name="Boedeker C."/>
            <person name="Pinto D."/>
            <person name="Vollmers J."/>
            <person name="Rivas-Marin E."/>
            <person name="Kohn T."/>
            <person name="Peeters S.H."/>
            <person name="Heuer A."/>
            <person name="Rast P."/>
            <person name="Oberbeckmann S."/>
            <person name="Bunk B."/>
            <person name="Jeske O."/>
            <person name="Meyerdierks A."/>
            <person name="Storesund J.E."/>
            <person name="Kallscheuer N."/>
            <person name="Luecker S."/>
            <person name="Lage O.M."/>
            <person name="Pohl T."/>
            <person name="Merkel B.J."/>
            <person name="Hornburger P."/>
            <person name="Mueller R.-W."/>
            <person name="Bruemmer F."/>
            <person name="Labrenz M."/>
            <person name="Spormann A.M."/>
            <person name="Op den Camp H."/>
            <person name="Overmann J."/>
            <person name="Amann R."/>
            <person name="Jetten M.S.M."/>
            <person name="Mascher T."/>
            <person name="Medema M.H."/>
            <person name="Devos D.P."/>
            <person name="Kaster A.-K."/>
            <person name="Ovreas L."/>
            <person name="Rohde M."/>
            <person name="Galperin M.Y."/>
            <person name="Jogler C."/>
        </authorList>
    </citation>
    <scope>NUCLEOTIDE SEQUENCE [LARGE SCALE GENOMIC DNA]</scope>
    <source>
        <strain evidence="1 2">Pan189</strain>
    </source>
</reference>
<dbReference type="Proteomes" id="UP000317318">
    <property type="component" value="Chromosome"/>
</dbReference>
<proteinExistence type="predicted"/>
<dbReference type="KEGG" id="svp:Pan189_37410"/>
<dbReference type="EMBL" id="CP036268">
    <property type="protein sequence ID" value="QDT39335.1"/>
    <property type="molecule type" value="Genomic_DNA"/>
</dbReference>
<dbReference type="RefSeq" id="WP_145365481.1">
    <property type="nucleotide sequence ID" value="NZ_CP036268.1"/>
</dbReference>
<dbReference type="AlphaFoldDB" id="A0A517R664"/>
<gene>
    <name evidence="1" type="ORF">Pan189_37410</name>
</gene>
<keyword evidence="2" id="KW-1185">Reference proteome</keyword>
<accession>A0A517R664</accession>
<organism evidence="1 2">
    <name type="scientific">Stratiformator vulcanicus</name>
    <dbReference type="NCBI Taxonomy" id="2527980"/>
    <lineage>
        <taxon>Bacteria</taxon>
        <taxon>Pseudomonadati</taxon>
        <taxon>Planctomycetota</taxon>
        <taxon>Planctomycetia</taxon>
        <taxon>Planctomycetales</taxon>
        <taxon>Planctomycetaceae</taxon>
        <taxon>Stratiformator</taxon>
    </lineage>
</organism>
<sequence length="81" mass="9195">MTYGHLLYAIHFPLLDIRNDAGAPQRCGNIADAVHNLPEGIYRGIERGISTDDILDEIKDWQSEKQNTVLHGYLERATQVF</sequence>
<name>A0A517R664_9PLAN</name>